<evidence type="ECO:0000256" key="7">
    <source>
        <dbReference type="ARBA" id="ARBA00023163"/>
    </source>
</evidence>
<accession>A0A096AMP3</accession>
<organism evidence="10 11">
    <name type="scientific">Veillonella montpellierensis DNF00314</name>
    <dbReference type="NCBI Taxonomy" id="1401067"/>
    <lineage>
        <taxon>Bacteria</taxon>
        <taxon>Bacillati</taxon>
        <taxon>Bacillota</taxon>
        <taxon>Negativicutes</taxon>
        <taxon>Veillonellales</taxon>
        <taxon>Veillonellaceae</taxon>
        <taxon>Veillonella</taxon>
    </lineage>
</organism>
<evidence type="ECO:0000256" key="8">
    <source>
        <dbReference type="HAMAP-Rule" id="MF_00440"/>
    </source>
</evidence>
<sequence>MRCPFCQHTETKVTDSRATDDSNSIRRRRECMACGRRFTTYEIIEEVPLMVLKRSGHRELFDRGKLLNGLLRSCDKRTVPMARMEQVVNDVEYQIRNESEDEVTTDHIGELVLNQLKEIDQIAYVRFASVYRKFDNIDSFMEELKHLKNSDR</sequence>
<dbReference type="HAMAP" id="MF_00440">
    <property type="entry name" value="NrdR"/>
    <property type="match status" value="1"/>
</dbReference>
<gene>
    <name evidence="8" type="primary">nrdR</name>
    <name evidence="10" type="ORF">HMPREF0872_01655</name>
</gene>
<keyword evidence="1 8" id="KW-0678">Repressor</keyword>
<comment type="function">
    <text evidence="8">Negatively regulates transcription of bacterial ribonucleotide reductase nrd genes and operons by binding to NrdR-boxes.</text>
</comment>
<evidence type="ECO:0000256" key="6">
    <source>
        <dbReference type="ARBA" id="ARBA00023125"/>
    </source>
</evidence>
<name>A0A096AMP3_9FIRM</name>
<dbReference type="Pfam" id="PF03477">
    <property type="entry name" value="ATP-cone"/>
    <property type="match status" value="1"/>
</dbReference>
<dbReference type="GO" id="GO:0045892">
    <property type="term" value="P:negative regulation of DNA-templated transcription"/>
    <property type="evidence" value="ECO:0007669"/>
    <property type="project" value="UniProtKB-UniRule"/>
</dbReference>
<keyword evidence="3 8" id="KW-0862">Zinc</keyword>
<keyword evidence="11" id="KW-1185">Reference proteome</keyword>
<comment type="caution">
    <text evidence="10">The sequence shown here is derived from an EMBL/GenBank/DDBJ whole genome shotgun (WGS) entry which is preliminary data.</text>
</comment>
<keyword evidence="5 8" id="KW-0805">Transcription regulation</keyword>
<comment type="similarity">
    <text evidence="8">Belongs to the NrdR family.</text>
</comment>
<evidence type="ECO:0000256" key="1">
    <source>
        <dbReference type="ARBA" id="ARBA00022491"/>
    </source>
</evidence>
<dbReference type="InterPro" id="IPR055173">
    <property type="entry name" value="NrdR-like_N"/>
</dbReference>
<feature type="zinc finger region" evidence="8">
    <location>
        <begin position="3"/>
        <end position="34"/>
    </location>
</feature>
<dbReference type="Pfam" id="PF22811">
    <property type="entry name" value="Zn_ribbon_NrdR"/>
    <property type="match status" value="1"/>
</dbReference>
<dbReference type="PANTHER" id="PTHR30455">
    <property type="entry name" value="TRANSCRIPTIONAL REPRESSOR NRDR"/>
    <property type="match status" value="1"/>
</dbReference>
<evidence type="ECO:0000256" key="2">
    <source>
        <dbReference type="ARBA" id="ARBA00022741"/>
    </source>
</evidence>
<dbReference type="NCBIfam" id="TIGR00244">
    <property type="entry name" value="transcriptional regulator NrdR"/>
    <property type="match status" value="1"/>
</dbReference>
<keyword evidence="2 8" id="KW-0547">Nucleotide-binding</keyword>
<dbReference type="GO" id="GO:0005524">
    <property type="term" value="F:ATP binding"/>
    <property type="evidence" value="ECO:0007669"/>
    <property type="project" value="UniProtKB-UniRule"/>
</dbReference>
<dbReference type="InterPro" id="IPR003796">
    <property type="entry name" value="RNR_NrdR-like"/>
</dbReference>
<dbReference type="InterPro" id="IPR005144">
    <property type="entry name" value="ATP-cone_dom"/>
</dbReference>
<dbReference type="PANTHER" id="PTHR30455:SF2">
    <property type="entry name" value="TRANSCRIPTIONAL REPRESSOR NRDR"/>
    <property type="match status" value="1"/>
</dbReference>
<keyword evidence="6 8" id="KW-0238">DNA-binding</keyword>
<keyword evidence="8" id="KW-0479">Metal-binding</keyword>
<evidence type="ECO:0000313" key="10">
    <source>
        <dbReference type="EMBL" id="KGF48323.1"/>
    </source>
</evidence>
<reference evidence="10 11" key="1">
    <citation type="submission" date="2014-07" db="EMBL/GenBank/DDBJ databases">
        <authorList>
            <person name="McCorrison J."/>
            <person name="Sanka R."/>
            <person name="Torralba M."/>
            <person name="Gillis M."/>
            <person name="Haft D.H."/>
            <person name="Methe B."/>
            <person name="Sutton G."/>
            <person name="Nelson K.E."/>
        </authorList>
    </citation>
    <scope>NUCLEOTIDE SEQUENCE [LARGE SCALE GENOMIC DNA]</scope>
    <source>
        <strain evidence="10 11">DNF00314</strain>
    </source>
</reference>
<proteinExistence type="inferred from homology"/>
<dbReference type="eggNOG" id="COG1327">
    <property type="taxonomic scope" value="Bacteria"/>
</dbReference>
<dbReference type="EMBL" id="JRNT01000005">
    <property type="protein sequence ID" value="KGF48323.1"/>
    <property type="molecule type" value="Genomic_DNA"/>
</dbReference>
<feature type="domain" description="ATP-cone" evidence="9">
    <location>
        <begin position="49"/>
        <end position="139"/>
    </location>
</feature>
<comment type="cofactor">
    <cofactor evidence="8">
        <name>Zn(2+)</name>
        <dbReference type="ChEBI" id="CHEBI:29105"/>
    </cofactor>
    <text evidence="8">Binds 1 zinc ion.</text>
</comment>
<dbReference type="RefSeq" id="WP_028257021.1">
    <property type="nucleotide sequence ID" value="NZ_JRNT01000005.1"/>
</dbReference>
<keyword evidence="4 8" id="KW-0067">ATP-binding</keyword>
<dbReference type="GO" id="GO:0003677">
    <property type="term" value="F:DNA binding"/>
    <property type="evidence" value="ECO:0007669"/>
    <property type="project" value="UniProtKB-KW"/>
</dbReference>
<protein>
    <recommendedName>
        <fullName evidence="8">Transcriptional repressor NrdR</fullName>
    </recommendedName>
</protein>
<dbReference type="Proteomes" id="UP000029628">
    <property type="component" value="Unassembled WGS sequence"/>
</dbReference>
<dbReference type="PROSITE" id="PS51161">
    <property type="entry name" value="ATP_CONE"/>
    <property type="match status" value="1"/>
</dbReference>
<evidence type="ECO:0000259" key="9">
    <source>
        <dbReference type="PROSITE" id="PS51161"/>
    </source>
</evidence>
<keyword evidence="7 8" id="KW-0804">Transcription</keyword>
<evidence type="ECO:0000256" key="3">
    <source>
        <dbReference type="ARBA" id="ARBA00022833"/>
    </source>
</evidence>
<evidence type="ECO:0000256" key="4">
    <source>
        <dbReference type="ARBA" id="ARBA00022840"/>
    </source>
</evidence>
<evidence type="ECO:0000256" key="5">
    <source>
        <dbReference type="ARBA" id="ARBA00023015"/>
    </source>
</evidence>
<dbReference type="AlphaFoldDB" id="A0A096AMP3"/>
<evidence type="ECO:0000313" key="11">
    <source>
        <dbReference type="Proteomes" id="UP000029628"/>
    </source>
</evidence>
<dbReference type="GO" id="GO:0008270">
    <property type="term" value="F:zinc ion binding"/>
    <property type="evidence" value="ECO:0007669"/>
    <property type="project" value="UniProtKB-UniRule"/>
</dbReference>
<keyword evidence="8" id="KW-0863">Zinc-finger</keyword>